<evidence type="ECO:0000259" key="9">
    <source>
        <dbReference type="PROSITE" id="PS50881"/>
    </source>
</evidence>
<dbReference type="Pfam" id="PF03719">
    <property type="entry name" value="Ribosomal_S5_C"/>
    <property type="match status" value="1"/>
</dbReference>
<evidence type="ECO:0000256" key="5">
    <source>
        <dbReference type="ARBA" id="ARBA00023274"/>
    </source>
</evidence>
<name>A0A0S7WEU5_UNCT6</name>
<comment type="similarity">
    <text evidence="1 7 8">Belongs to the universal ribosomal protein uS5 family.</text>
</comment>
<comment type="caution">
    <text evidence="10">The sequence shown here is derived from an EMBL/GenBank/DDBJ whole genome shotgun (WGS) entry which is preliminary data.</text>
</comment>
<sequence>MGKIDLSALELQERVIFINRVSKVVKGGRRFRFSAICAVGDGRTHVGLGHGKGNEVIEGIRKATEDARKNIVRIPVINGTIPHLIIGKCGASAVLLRPAAPGTGVIACNTVRSILELGGVTDILTKSLRSNTPSNLAKATMNGLLHLKRPEEVARIRGKDPEEMLRD</sequence>
<dbReference type="SUPFAM" id="SSF54211">
    <property type="entry name" value="Ribosomal protein S5 domain 2-like"/>
    <property type="match status" value="1"/>
</dbReference>
<dbReference type="NCBIfam" id="TIGR01021">
    <property type="entry name" value="rpsE_bact"/>
    <property type="match status" value="1"/>
</dbReference>
<dbReference type="InterPro" id="IPR005712">
    <property type="entry name" value="Ribosomal_uS5_bac-type"/>
</dbReference>
<keyword evidence="4 7" id="KW-0689">Ribosomal protein</keyword>
<dbReference type="GO" id="GO:0015935">
    <property type="term" value="C:small ribosomal subunit"/>
    <property type="evidence" value="ECO:0007669"/>
    <property type="project" value="InterPro"/>
</dbReference>
<dbReference type="Pfam" id="PF00333">
    <property type="entry name" value="Ribosomal_S5"/>
    <property type="match status" value="1"/>
</dbReference>
<evidence type="ECO:0000256" key="8">
    <source>
        <dbReference type="RuleBase" id="RU003823"/>
    </source>
</evidence>
<dbReference type="InterPro" id="IPR014721">
    <property type="entry name" value="Ribsml_uS5_D2-typ_fold_subgr"/>
</dbReference>
<evidence type="ECO:0000256" key="2">
    <source>
        <dbReference type="ARBA" id="ARBA00022730"/>
    </source>
</evidence>
<comment type="function">
    <text evidence="7">With S4 and S12 plays an important role in translational accuracy.</text>
</comment>
<dbReference type="SUPFAM" id="SSF54768">
    <property type="entry name" value="dsRNA-binding domain-like"/>
    <property type="match status" value="1"/>
</dbReference>
<evidence type="ECO:0000313" key="10">
    <source>
        <dbReference type="EMBL" id="KPJ48638.1"/>
    </source>
</evidence>
<dbReference type="EMBL" id="LIZT01000105">
    <property type="protein sequence ID" value="KPJ48638.1"/>
    <property type="molecule type" value="Genomic_DNA"/>
</dbReference>
<dbReference type="Gene3D" id="3.30.160.20">
    <property type="match status" value="1"/>
</dbReference>
<dbReference type="PROSITE" id="PS50881">
    <property type="entry name" value="S5_DSRBD"/>
    <property type="match status" value="1"/>
</dbReference>
<dbReference type="InterPro" id="IPR013810">
    <property type="entry name" value="Ribosomal_uS5_N"/>
</dbReference>
<accession>A0A0S7WEU5</accession>
<dbReference type="PATRIC" id="fig|1703771.3.peg.917"/>
<comment type="subunit">
    <text evidence="7">Part of the 30S ribosomal subunit. Contacts proteins S4 and S8.</text>
</comment>
<evidence type="ECO:0000256" key="7">
    <source>
        <dbReference type="HAMAP-Rule" id="MF_01307"/>
    </source>
</evidence>
<keyword evidence="3 7" id="KW-0694">RNA-binding</keyword>
<dbReference type="GO" id="GO:0019843">
    <property type="term" value="F:rRNA binding"/>
    <property type="evidence" value="ECO:0007669"/>
    <property type="project" value="UniProtKB-UniRule"/>
</dbReference>
<evidence type="ECO:0000256" key="4">
    <source>
        <dbReference type="ARBA" id="ARBA00022980"/>
    </source>
</evidence>
<comment type="domain">
    <text evidence="7">The N-terminal domain interacts with the head of the 30S subunit; the C-terminal domain interacts with the body and contacts protein S4. The interaction surface between S4 and S5 is involved in control of translational fidelity.</text>
</comment>
<dbReference type="Proteomes" id="UP000051124">
    <property type="component" value="Unassembled WGS sequence"/>
</dbReference>
<proteinExistence type="inferred from homology"/>
<dbReference type="PANTHER" id="PTHR48277">
    <property type="entry name" value="MITOCHONDRIAL RIBOSOMAL PROTEIN S5"/>
    <property type="match status" value="1"/>
</dbReference>
<dbReference type="GO" id="GO:0003735">
    <property type="term" value="F:structural constituent of ribosome"/>
    <property type="evidence" value="ECO:0007669"/>
    <property type="project" value="UniProtKB-UniRule"/>
</dbReference>
<feature type="domain" description="S5 DRBM" evidence="9">
    <location>
        <begin position="11"/>
        <end position="74"/>
    </location>
</feature>
<dbReference type="HAMAP" id="MF_01307_B">
    <property type="entry name" value="Ribosomal_uS5_B"/>
    <property type="match status" value="1"/>
</dbReference>
<comment type="function">
    <text evidence="7">Located at the back of the 30S subunit body where it stabilizes the conformation of the head with respect to the body.</text>
</comment>
<dbReference type="Gene3D" id="3.30.230.10">
    <property type="match status" value="1"/>
</dbReference>
<dbReference type="GO" id="GO:0005737">
    <property type="term" value="C:cytoplasm"/>
    <property type="evidence" value="ECO:0007669"/>
    <property type="project" value="UniProtKB-ARBA"/>
</dbReference>
<dbReference type="GO" id="GO:0006412">
    <property type="term" value="P:translation"/>
    <property type="evidence" value="ECO:0007669"/>
    <property type="project" value="UniProtKB-UniRule"/>
</dbReference>
<organism evidence="10 11">
    <name type="scientific">candidate division TA06 bacterium DG_26</name>
    <dbReference type="NCBI Taxonomy" id="1703771"/>
    <lineage>
        <taxon>Bacteria</taxon>
        <taxon>Bacteria division TA06</taxon>
    </lineage>
</organism>
<protein>
    <recommendedName>
        <fullName evidence="6 7">Small ribosomal subunit protein uS5</fullName>
    </recommendedName>
</protein>
<keyword evidence="2 7" id="KW-0699">rRNA-binding</keyword>
<evidence type="ECO:0000256" key="3">
    <source>
        <dbReference type="ARBA" id="ARBA00022884"/>
    </source>
</evidence>
<keyword evidence="5 7" id="KW-0687">Ribonucleoprotein</keyword>
<reference evidence="10 11" key="1">
    <citation type="journal article" date="2015" name="Microbiome">
        <title>Genomic resolution of linkages in carbon, nitrogen, and sulfur cycling among widespread estuary sediment bacteria.</title>
        <authorList>
            <person name="Baker B.J."/>
            <person name="Lazar C.S."/>
            <person name="Teske A.P."/>
            <person name="Dick G.J."/>
        </authorList>
    </citation>
    <scope>NUCLEOTIDE SEQUENCE [LARGE SCALE GENOMIC DNA]</scope>
    <source>
        <strain evidence="10">DG_26</strain>
    </source>
</reference>
<evidence type="ECO:0000256" key="6">
    <source>
        <dbReference type="ARBA" id="ARBA00035255"/>
    </source>
</evidence>
<evidence type="ECO:0000256" key="1">
    <source>
        <dbReference type="ARBA" id="ARBA00008945"/>
    </source>
</evidence>
<gene>
    <name evidence="7" type="primary">rpsE</name>
    <name evidence="10" type="ORF">AMJ40_07115</name>
</gene>
<dbReference type="InterPro" id="IPR005324">
    <property type="entry name" value="Ribosomal_uS5_C"/>
</dbReference>
<dbReference type="FunFam" id="3.30.230.10:FF:000002">
    <property type="entry name" value="30S ribosomal protein S5"/>
    <property type="match status" value="1"/>
</dbReference>
<dbReference type="InterPro" id="IPR020568">
    <property type="entry name" value="Ribosomal_Su5_D2-typ_SF"/>
</dbReference>
<dbReference type="AlphaFoldDB" id="A0A0S7WEU5"/>
<evidence type="ECO:0000313" key="11">
    <source>
        <dbReference type="Proteomes" id="UP000051124"/>
    </source>
</evidence>
<dbReference type="InterPro" id="IPR000851">
    <property type="entry name" value="Ribosomal_uS5"/>
</dbReference>
<dbReference type="PANTHER" id="PTHR48277:SF1">
    <property type="entry name" value="MITOCHONDRIAL RIBOSOMAL PROTEIN S5"/>
    <property type="match status" value="1"/>
</dbReference>